<evidence type="ECO:0000313" key="4">
    <source>
        <dbReference type="Proteomes" id="UP000316624"/>
    </source>
</evidence>
<dbReference type="EMBL" id="VLKK01000010">
    <property type="protein sequence ID" value="TWH92188.1"/>
    <property type="molecule type" value="Genomic_DNA"/>
</dbReference>
<gene>
    <name evidence="3" type="ORF">IQ35_02712</name>
</gene>
<protein>
    <submittedName>
        <fullName evidence="3">Uncharacterized protein</fullName>
    </submittedName>
</protein>
<dbReference type="Proteomes" id="UP000316624">
    <property type="component" value="Unassembled WGS sequence"/>
</dbReference>
<reference evidence="3 4" key="1">
    <citation type="journal article" date="2015" name="Stand. Genomic Sci.">
        <title>Genomic Encyclopedia of Bacterial and Archaeal Type Strains, Phase III: the genomes of soil and plant-associated and newly described type strains.</title>
        <authorList>
            <person name="Whitman W.B."/>
            <person name="Woyke T."/>
            <person name="Klenk H.P."/>
            <person name="Zhou Y."/>
            <person name="Lilburn T.G."/>
            <person name="Beck B.J."/>
            <person name="De Vos P."/>
            <person name="Vandamme P."/>
            <person name="Eisen J.A."/>
            <person name="Garrity G."/>
            <person name="Hugenholtz P."/>
            <person name="Kyrpides N.C."/>
        </authorList>
    </citation>
    <scope>NUCLEOTIDE SEQUENCE [LARGE SCALE GENOMIC DNA]</scope>
    <source>
        <strain evidence="3 4">CGMCC 1.7748</strain>
    </source>
</reference>
<evidence type="ECO:0000313" key="3">
    <source>
        <dbReference type="EMBL" id="TWH92188.1"/>
    </source>
</evidence>
<feature type="region of interest" description="Disordered" evidence="1">
    <location>
        <begin position="18"/>
        <end position="51"/>
    </location>
</feature>
<organism evidence="3 4">
    <name type="scientific">Sphingobium wenxiniae (strain DSM 21828 / CGMCC 1.7748 / JZ-1)</name>
    <dbReference type="NCBI Taxonomy" id="595605"/>
    <lineage>
        <taxon>Bacteria</taxon>
        <taxon>Pseudomonadati</taxon>
        <taxon>Pseudomonadota</taxon>
        <taxon>Alphaproteobacteria</taxon>
        <taxon>Sphingomonadales</taxon>
        <taxon>Sphingomonadaceae</taxon>
        <taxon>Sphingobium</taxon>
    </lineage>
</organism>
<accession>A0A562K9V7</accession>
<feature type="transmembrane region" description="Helical" evidence="2">
    <location>
        <begin position="94"/>
        <end position="112"/>
    </location>
</feature>
<dbReference type="AlphaFoldDB" id="A0A562K9V7"/>
<comment type="caution">
    <text evidence="3">The sequence shown here is derived from an EMBL/GenBank/DDBJ whole genome shotgun (WGS) entry which is preliminary data.</text>
</comment>
<feature type="compositionally biased region" description="Basic and acidic residues" evidence="1">
    <location>
        <begin position="40"/>
        <end position="50"/>
    </location>
</feature>
<name>A0A562K9V7_SPHWJ</name>
<sequence length="119" mass="13161">MTEPLPEQVSRRVARCIARARDGDGAGGKSAGGPMQETPHPQERASKARGTECGNLDGAAPYFRTCDVWHPADRRHHRMPSPVMVMVVMTNRHALTMIMMTIEGPFAVVWLVRNMCASF</sequence>
<proteinExistence type="predicted"/>
<evidence type="ECO:0000256" key="1">
    <source>
        <dbReference type="SAM" id="MobiDB-lite"/>
    </source>
</evidence>
<evidence type="ECO:0000256" key="2">
    <source>
        <dbReference type="SAM" id="Phobius"/>
    </source>
</evidence>
<keyword evidence="4" id="KW-1185">Reference proteome</keyword>
<keyword evidence="2" id="KW-0472">Membrane</keyword>
<keyword evidence="2" id="KW-1133">Transmembrane helix</keyword>
<keyword evidence="2" id="KW-0812">Transmembrane</keyword>